<dbReference type="GO" id="GO:0008757">
    <property type="term" value="F:S-adenosylmethionine-dependent methyltransferase activity"/>
    <property type="evidence" value="ECO:0007669"/>
    <property type="project" value="InterPro"/>
</dbReference>
<gene>
    <name evidence="2" type="ORF">ER308_00430</name>
</gene>
<dbReference type="EMBL" id="CP036402">
    <property type="protein sequence ID" value="QBI18187.1"/>
    <property type="molecule type" value="Genomic_DNA"/>
</dbReference>
<dbReference type="OrthoDB" id="3788230at2"/>
<reference evidence="2 3" key="1">
    <citation type="submission" date="2019-01" db="EMBL/GenBank/DDBJ databases">
        <title>Egibacter rhizosphaerae EGI 80759T.</title>
        <authorList>
            <person name="Chen D.-D."/>
            <person name="Tian Y."/>
            <person name="Jiao J.-Y."/>
            <person name="Zhang X.-T."/>
            <person name="Zhang Y.-G."/>
            <person name="Zhang Y."/>
            <person name="Xiao M."/>
            <person name="Shu W.-S."/>
            <person name="Li W.-J."/>
        </authorList>
    </citation>
    <scope>NUCLEOTIDE SEQUENCE [LARGE SCALE GENOMIC DNA]</scope>
    <source>
        <strain evidence="2 3">EGI 80759</strain>
    </source>
</reference>
<accession>A0A411YAI2</accession>
<dbReference type="Pfam" id="PF08241">
    <property type="entry name" value="Methyltransf_11"/>
    <property type="match status" value="1"/>
</dbReference>
<dbReference type="GO" id="GO:0032259">
    <property type="term" value="P:methylation"/>
    <property type="evidence" value="ECO:0007669"/>
    <property type="project" value="UniProtKB-KW"/>
</dbReference>
<evidence type="ECO:0000313" key="3">
    <source>
        <dbReference type="Proteomes" id="UP000291469"/>
    </source>
</evidence>
<dbReference type="InterPro" id="IPR013216">
    <property type="entry name" value="Methyltransf_11"/>
</dbReference>
<dbReference type="InterPro" id="IPR029063">
    <property type="entry name" value="SAM-dependent_MTases_sf"/>
</dbReference>
<dbReference type="Gene3D" id="3.40.50.150">
    <property type="entry name" value="Vaccinia Virus protein VP39"/>
    <property type="match status" value="1"/>
</dbReference>
<dbReference type="RefSeq" id="WP_131153185.1">
    <property type="nucleotide sequence ID" value="NZ_CP036402.1"/>
</dbReference>
<keyword evidence="2" id="KW-0808">Transferase</keyword>
<keyword evidence="3" id="KW-1185">Reference proteome</keyword>
<feature type="domain" description="Methyltransferase type 11" evidence="1">
    <location>
        <begin position="54"/>
        <end position="139"/>
    </location>
</feature>
<organism evidence="2 3">
    <name type="scientific">Egibacter rhizosphaerae</name>
    <dbReference type="NCBI Taxonomy" id="1670831"/>
    <lineage>
        <taxon>Bacteria</taxon>
        <taxon>Bacillati</taxon>
        <taxon>Actinomycetota</taxon>
        <taxon>Nitriliruptoria</taxon>
        <taxon>Egibacterales</taxon>
        <taxon>Egibacteraceae</taxon>
        <taxon>Egibacter</taxon>
    </lineage>
</organism>
<dbReference type="KEGG" id="erz:ER308_00430"/>
<protein>
    <submittedName>
        <fullName evidence="2">Class I SAM-dependent methyltransferase</fullName>
    </submittedName>
</protein>
<evidence type="ECO:0000313" key="2">
    <source>
        <dbReference type="EMBL" id="QBI18187.1"/>
    </source>
</evidence>
<dbReference type="Proteomes" id="UP000291469">
    <property type="component" value="Chromosome"/>
</dbReference>
<sequence>MREVGPDQRLADEVRAAYEGSAEAWANGPASIYRGMAAALLATTPRPLAGRLVLDLGAGTGVASDALTEAGAHPVGVDLAHAMLAHRRARRPPGVVADALALPFAEATFDAVVAAFCLNHVPDPATALAECRRVTRPGSPVLASTFPNDVEHPAKPVVEAVLERFGYRRPDWYRTFKDHIAALTGEAEAFAGAAVAAGLADPRVERVEVDVGLDDPERAVEWRLNMPHTLGFVAGLEAGARRRLRAEAVAALSSRLPSSVVMLALRARAP</sequence>
<evidence type="ECO:0000259" key="1">
    <source>
        <dbReference type="Pfam" id="PF08241"/>
    </source>
</evidence>
<proteinExistence type="predicted"/>
<dbReference type="PANTHER" id="PTHR43591">
    <property type="entry name" value="METHYLTRANSFERASE"/>
    <property type="match status" value="1"/>
</dbReference>
<dbReference type="SUPFAM" id="SSF53335">
    <property type="entry name" value="S-adenosyl-L-methionine-dependent methyltransferases"/>
    <property type="match status" value="1"/>
</dbReference>
<dbReference type="AlphaFoldDB" id="A0A411YAI2"/>
<name>A0A411YAI2_9ACTN</name>
<keyword evidence="2" id="KW-0489">Methyltransferase</keyword>
<dbReference type="CDD" id="cd02440">
    <property type="entry name" value="AdoMet_MTases"/>
    <property type="match status" value="1"/>
</dbReference>